<dbReference type="AlphaFoldDB" id="A0A1I4MB47"/>
<name>A0A1I4MB47_9FIRM</name>
<keyword evidence="3" id="KW-1185">Reference proteome</keyword>
<organism evidence="2 3">
    <name type="scientific">Pelosinus propionicus DSM 13327</name>
    <dbReference type="NCBI Taxonomy" id="1123291"/>
    <lineage>
        <taxon>Bacteria</taxon>
        <taxon>Bacillati</taxon>
        <taxon>Bacillota</taxon>
        <taxon>Negativicutes</taxon>
        <taxon>Selenomonadales</taxon>
        <taxon>Sporomusaceae</taxon>
        <taxon>Pelosinus</taxon>
    </lineage>
</organism>
<sequence>MLIRKAAMPIFFPKDRKETFVALQGVTKQIQQIQYEKTVRKLREDWYKNESSPAKSPSKRAKVRKEHETYLFNASMRHLLLAKTNISPEENIKEAKELGIEAAEVERKRKKDEMDANVTADNSKSNTVKAASSVKKREKKLALDILA</sequence>
<accession>A0A1I4MB47</accession>
<evidence type="ECO:0000256" key="1">
    <source>
        <dbReference type="SAM" id="MobiDB-lite"/>
    </source>
</evidence>
<dbReference type="RefSeq" id="WP_139214784.1">
    <property type="nucleotide sequence ID" value="NZ_FOTS01000031.1"/>
</dbReference>
<evidence type="ECO:0000313" key="2">
    <source>
        <dbReference type="EMBL" id="SFM00157.1"/>
    </source>
</evidence>
<dbReference type="OrthoDB" id="1682705at2"/>
<feature type="compositionally biased region" description="Polar residues" evidence="1">
    <location>
        <begin position="119"/>
        <end position="130"/>
    </location>
</feature>
<proteinExistence type="predicted"/>
<protein>
    <submittedName>
        <fullName evidence="2">Uncharacterized protein</fullName>
    </submittedName>
</protein>
<reference evidence="3" key="1">
    <citation type="submission" date="2016-10" db="EMBL/GenBank/DDBJ databases">
        <authorList>
            <person name="Varghese N."/>
            <person name="Submissions S."/>
        </authorList>
    </citation>
    <scope>NUCLEOTIDE SEQUENCE [LARGE SCALE GENOMIC DNA]</scope>
    <source>
        <strain evidence="3">DSM 13327</strain>
    </source>
</reference>
<dbReference type="Proteomes" id="UP000199520">
    <property type="component" value="Unassembled WGS sequence"/>
</dbReference>
<feature type="region of interest" description="Disordered" evidence="1">
    <location>
        <begin position="106"/>
        <end position="147"/>
    </location>
</feature>
<evidence type="ECO:0000313" key="3">
    <source>
        <dbReference type="Proteomes" id="UP000199520"/>
    </source>
</evidence>
<gene>
    <name evidence="2" type="ORF">SAMN04490355_103136</name>
</gene>
<dbReference type="EMBL" id="FOTS01000031">
    <property type="protein sequence ID" value="SFM00157.1"/>
    <property type="molecule type" value="Genomic_DNA"/>
</dbReference>